<protein>
    <submittedName>
        <fullName evidence="2">Uncharacterized protein</fullName>
    </submittedName>
</protein>
<accession>A0A4E0R3Z7</accession>
<feature type="compositionally biased region" description="Low complexity" evidence="1">
    <location>
        <begin position="62"/>
        <end position="72"/>
    </location>
</feature>
<evidence type="ECO:0000313" key="2">
    <source>
        <dbReference type="EMBL" id="TGO03332.1"/>
    </source>
</evidence>
<feature type="compositionally biased region" description="Basic and acidic residues" evidence="1">
    <location>
        <begin position="49"/>
        <end position="61"/>
    </location>
</feature>
<name>A0A4E0R3Z7_9GAMM</name>
<evidence type="ECO:0000256" key="1">
    <source>
        <dbReference type="SAM" id="MobiDB-lite"/>
    </source>
</evidence>
<dbReference type="Proteomes" id="UP000030428">
    <property type="component" value="Unassembled WGS sequence"/>
</dbReference>
<feature type="region of interest" description="Disordered" evidence="1">
    <location>
        <begin position="41"/>
        <end position="72"/>
    </location>
</feature>
<dbReference type="AlphaFoldDB" id="A0A4E0R3Z7"/>
<gene>
    <name evidence="2" type="ORF">PN36_08285</name>
</gene>
<reference evidence="2 3" key="1">
    <citation type="journal article" date="2016" name="Front. Microbiol.">
        <title>Single-Cell (Meta-)Genomics of a Dimorphic Candidatus Thiomargarita nelsonii Reveals Genomic Plasticity.</title>
        <authorList>
            <person name="Flood B.E."/>
            <person name="Fliss P."/>
            <person name="Jones D.S."/>
            <person name="Dick G.J."/>
            <person name="Jain S."/>
            <person name="Kaster A.K."/>
            <person name="Winkel M."/>
            <person name="Mussmann M."/>
            <person name="Bailey J."/>
        </authorList>
    </citation>
    <scope>NUCLEOTIDE SEQUENCE [LARGE SCALE GENOMIC DNA]</scope>
    <source>
        <strain evidence="2">Hydrate Ridge</strain>
    </source>
</reference>
<evidence type="ECO:0000313" key="3">
    <source>
        <dbReference type="Proteomes" id="UP000030428"/>
    </source>
</evidence>
<keyword evidence="3" id="KW-1185">Reference proteome</keyword>
<dbReference type="EMBL" id="JSZA02000024">
    <property type="protein sequence ID" value="TGO03332.1"/>
    <property type="molecule type" value="Genomic_DNA"/>
</dbReference>
<comment type="caution">
    <text evidence="2">The sequence shown here is derived from an EMBL/GenBank/DDBJ whole genome shotgun (WGS) entry which is preliminary data.</text>
</comment>
<proteinExistence type="predicted"/>
<sequence>MDYAIDKDTGKDIKSEEFDGGSIICPTCYKLVHHVQESKNGHKSHFAHNKGEGTADCENYHPSHPSTSHQSTFHQNDYSFQLDIVLSKATFKTPSWHIAIAFANKSTTQGRLIIKDGLMGEVPTSFSTQTKPIPVVTQNQDYQIEISDNANFEDVITVSGLVIETGNIFTHKGDHGRSLSSHLYWGEQYFLVWHKNSKVACPPEIIQRMLAPQENWECIEIQLPNKPNNLITDWVERSLERQIQAPAITLSLVTPPIYRRDEDTIQIKDTDEIVIAVTEPLGNYISGTLEIEEKHRQRPLPFAGTSPILIDLGYLRPGKTTLRLDLSNKSLVLNCIQHHDSLRLPTAVSMTDFGQQPLLRQAPIIVESTKKIMLQLQWLAGHAQAGQQATGMRLLRKVSHGDLKKSFQKMNRDSLPAAAEPYLRLLATKLKKERR</sequence>
<organism evidence="2 3">
    <name type="scientific">Candidatus Thiomargarita nelsonii</name>
    <dbReference type="NCBI Taxonomy" id="1003181"/>
    <lineage>
        <taxon>Bacteria</taxon>
        <taxon>Pseudomonadati</taxon>
        <taxon>Pseudomonadota</taxon>
        <taxon>Gammaproteobacteria</taxon>
        <taxon>Thiotrichales</taxon>
        <taxon>Thiotrichaceae</taxon>
        <taxon>Thiomargarita</taxon>
    </lineage>
</organism>